<evidence type="ECO:0000313" key="5">
    <source>
        <dbReference type="EMBL" id="PHJ25398.1"/>
    </source>
</evidence>
<dbReference type="InterPro" id="IPR003959">
    <property type="entry name" value="ATPase_AAA_core"/>
</dbReference>
<dbReference type="RefSeq" id="XP_067927045.1">
    <property type="nucleotide sequence ID" value="XM_068060972.1"/>
</dbReference>
<dbReference type="InterPro" id="IPR003960">
    <property type="entry name" value="ATPase_AAA_CS"/>
</dbReference>
<dbReference type="OrthoDB" id="5334845at2759"/>
<keyword evidence="6" id="KW-1185">Reference proteome</keyword>
<dbReference type="PANTHER" id="PTHR23074">
    <property type="entry name" value="AAA DOMAIN-CONTAINING"/>
    <property type="match status" value="1"/>
</dbReference>
<dbReference type="Gene3D" id="1.10.8.60">
    <property type="match status" value="1"/>
</dbReference>
<dbReference type="GeneID" id="94424183"/>
<keyword evidence="1 3" id="KW-0547">Nucleotide-binding</keyword>
<dbReference type="Proteomes" id="UP000221165">
    <property type="component" value="Unassembled WGS sequence"/>
</dbReference>
<dbReference type="Pfam" id="PF00004">
    <property type="entry name" value="AAA"/>
    <property type="match status" value="1"/>
</dbReference>
<accession>A0A2C6LEB1</accession>
<gene>
    <name evidence="5" type="ORF">CSUI_000741</name>
</gene>
<organism evidence="5 6">
    <name type="scientific">Cystoisospora suis</name>
    <dbReference type="NCBI Taxonomy" id="483139"/>
    <lineage>
        <taxon>Eukaryota</taxon>
        <taxon>Sar</taxon>
        <taxon>Alveolata</taxon>
        <taxon>Apicomplexa</taxon>
        <taxon>Conoidasida</taxon>
        <taxon>Coccidia</taxon>
        <taxon>Eucoccidiorida</taxon>
        <taxon>Eimeriorina</taxon>
        <taxon>Sarcocystidae</taxon>
        <taxon>Cystoisospora</taxon>
    </lineage>
</organism>
<name>A0A2C6LEB1_9APIC</name>
<reference evidence="5 6" key="1">
    <citation type="journal article" date="2017" name="Int. J. Parasitol.">
        <title>The genome of the protozoan parasite Cystoisospora suis and a reverse vaccinology approach to identify vaccine candidates.</title>
        <authorList>
            <person name="Palmieri N."/>
            <person name="Shrestha A."/>
            <person name="Ruttkowski B."/>
            <person name="Beck T."/>
            <person name="Vogl C."/>
            <person name="Tomley F."/>
            <person name="Blake D.P."/>
            <person name="Joachim A."/>
        </authorList>
    </citation>
    <scope>NUCLEOTIDE SEQUENCE [LARGE SCALE GENOMIC DNA]</scope>
    <source>
        <strain evidence="5 6">Wien I</strain>
    </source>
</reference>
<dbReference type="InterPro" id="IPR015415">
    <property type="entry name" value="Spast_Vps4_C"/>
</dbReference>
<dbReference type="GO" id="GO:0016887">
    <property type="term" value="F:ATP hydrolysis activity"/>
    <property type="evidence" value="ECO:0007669"/>
    <property type="project" value="InterPro"/>
</dbReference>
<dbReference type="GO" id="GO:0015630">
    <property type="term" value="C:microtubule cytoskeleton"/>
    <property type="evidence" value="ECO:0007669"/>
    <property type="project" value="TreeGrafter"/>
</dbReference>
<dbReference type="InterPro" id="IPR027417">
    <property type="entry name" value="P-loop_NTPase"/>
</dbReference>
<comment type="similarity">
    <text evidence="3">Belongs to the AAA ATPase family.</text>
</comment>
<sequence>MSMIEKDILRDFCHVPFDDIAGLDNVKRLLREAVILPALLPEVFTGIRSPWKGVLLFGPPGTGKTLLARAVAAATQWTFFNCSVATLTSKWRGESEKLIRTLFQMARARGPSIVFFDEIDALMSKRGSASEHEASRRAKAELLVQLDGLAGDRKNFQRNSATRGVADSQLPADHVMVLATSNTPWDIDVALRRRLEKRIYTPLPDENGRVEMLRIHMQDIPVAQDVDLKEVASRTELFSGADLHQLCREACMNPLRRLVENLSLEEIQRKRSDGALDEQATQVTMRDFEQALEKANPSTISAEIQKFVDWNAQFGSE</sequence>
<dbReference type="AlphaFoldDB" id="A0A2C6LEB1"/>
<dbReference type="GO" id="GO:0005524">
    <property type="term" value="F:ATP binding"/>
    <property type="evidence" value="ECO:0007669"/>
    <property type="project" value="UniProtKB-KW"/>
</dbReference>
<dbReference type="InterPro" id="IPR050304">
    <property type="entry name" value="MT-severing_AAA_ATPase"/>
</dbReference>
<dbReference type="FunFam" id="3.40.50.300:FF:000159">
    <property type="entry name" value="Katanin p60 ATPase-containing subunit A1"/>
    <property type="match status" value="1"/>
</dbReference>
<dbReference type="PANTHER" id="PTHR23074:SF19">
    <property type="entry name" value="KATANIN P60 ATPASE-CONTAINING SUBUNIT A1"/>
    <property type="match status" value="1"/>
</dbReference>
<dbReference type="EMBL" id="MIGC01000290">
    <property type="protein sequence ID" value="PHJ25398.1"/>
    <property type="molecule type" value="Genomic_DNA"/>
</dbReference>
<evidence type="ECO:0000313" key="6">
    <source>
        <dbReference type="Proteomes" id="UP000221165"/>
    </source>
</evidence>
<dbReference type="PROSITE" id="PS00674">
    <property type="entry name" value="AAA"/>
    <property type="match status" value="1"/>
</dbReference>
<dbReference type="SUPFAM" id="SSF52540">
    <property type="entry name" value="P-loop containing nucleoside triphosphate hydrolases"/>
    <property type="match status" value="1"/>
</dbReference>
<protein>
    <submittedName>
        <fullName evidence="5">Katanin-like family protein</fullName>
    </submittedName>
</protein>
<evidence type="ECO:0000259" key="4">
    <source>
        <dbReference type="SMART" id="SM00382"/>
    </source>
</evidence>
<proteinExistence type="inferred from homology"/>
<dbReference type="Pfam" id="PF17862">
    <property type="entry name" value="AAA_lid_3"/>
    <property type="match status" value="1"/>
</dbReference>
<evidence type="ECO:0000256" key="3">
    <source>
        <dbReference type="RuleBase" id="RU003651"/>
    </source>
</evidence>
<dbReference type="InterPro" id="IPR041569">
    <property type="entry name" value="AAA_lid_3"/>
</dbReference>
<evidence type="ECO:0000256" key="2">
    <source>
        <dbReference type="ARBA" id="ARBA00022840"/>
    </source>
</evidence>
<dbReference type="InterPro" id="IPR003593">
    <property type="entry name" value="AAA+_ATPase"/>
</dbReference>
<dbReference type="Gene3D" id="3.40.50.300">
    <property type="entry name" value="P-loop containing nucleotide triphosphate hydrolases"/>
    <property type="match status" value="1"/>
</dbReference>
<dbReference type="Pfam" id="PF09336">
    <property type="entry name" value="Vps4_C"/>
    <property type="match status" value="1"/>
</dbReference>
<comment type="caution">
    <text evidence="5">The sequence shown here is derived from an EMBL/GenBank/DDBJ whole genome shotgun (WGS) entry which is preliminary data.</text>
</comment>
<dbReference type="VEuPathDB" id="ToxoDB:CSUI_000741"/>
<dbReference type="GO" id="GO:0051013">
    <property type="term" value="P:microtubule severing"/>
    <property type="evidence" value="ECO:0007669"/>
    <property type="project" value="TreeGrafter"/>
</dbReference>
<evidence type="ECO:0000256" key="1">
    <source>
        <dbReference type="ARBA" id="ARBA00022741"/>
    </source>
</evidence>
<feature type="domain" description="AAA+ ATPase" evidence="4">
    <location>
        <begin position="50"/>
        <end position="205"/>
    </location>
</feature>
<dbReference type="SMART" id="SM00382">
    <property type="entry name" value="AAA"/>
    <property type="match status" value="1"/>
</dbReference>
<keyword evidence="2 3" id="KW-0067">ATP-binding</keyword>